<dbReference type="InterPro" id="IPR001150">
    <property type="entry name" value="Gly_radical"/>
</dbReference>
<feature type="domain" description="PFL" evidence="5">
    <location>
        <begin position="9"/>
        <end position="673"/>
    </location>
</feature>
<feature type="domain" description="Glycine radical" evidence="4">
    <location>
        <begin position="680"/>
        <end position="799"/>
    </location>
</feature>
<dbReference type="Gene3D" id="3.20.70.20">
    <property type="match status" value="1"/>
</dbReference>
<evidence type="ECO:0000313" key="7">
    <source>
        <dbReference type="Proteomes" id="UP000824258"/>
    </source>
</evidence>
<accession>A0A9D1A9Q8</accession>
<sequence>MYQFKPVSDRVAYLRERYRTSPVILDSEHARLMTEAYQKYAHDVAIIKRAKTLYYVCEHRTLRVEDKELIVGNLGLNYRGTSISPDYGMGWLIDELDTGLFDQRDTQLEHMELSEEDRKIFREIYPFWEQNSASTFVDKAIPSVFSDVLAGGVLSYRDKGNADMPTGHFNANYKKLINRGLASIRQEAQEKLDGLMGHIGPNDPGRFFFYQAIITCCDAVILLAKRYAKACYEKAETAEEPRKSELLMMAESLDRIMENPCQTFHDAVQACYLYQIVLALDGSLHGISFGRFDQYCYPFLKADLESGRITEDEAQETVDCFFLKISEMFKGRSHFVSMGGGGYTSGQQMSLGGVDAAGNDASNPLSYMMLQASARLKLHTPPLSLRIHKNTPRELWEAATACTSQVGGIPTFQNDDVIIPMMVKAGYSLEDARDYCIIGCVEPAGSGNDFPACGGPHAKCYINMANCLIVALNDGVNPINGIQSGPHTGKLSEMTDFPQVLEAFKRQVEFYMDWKISLTNMMEFITRNIMPLPVLSMTLDGCMESGLDCTSGGAKYNSCGSASVGTGTVGNSLAAIKWAVFDEKICTAKEFYDAWMAGWKGHEELRQMLIHKAPHYGNGEDAVDELASWAMDVYAQKYNAGQCLRGRMKAGLFSVSGHIPMGKSTMATPDGRLGGTPLSDGISPSQATDKHGPIPILQGAAKLKQSHDYNGTLLNMKFHPKSVEGQEGIDKLIRLVQTYFDEGGMHIQYNVVGSDTLRDAQKHPEKYRDLVIRIAGFSAYFVELYKELQDDLISRTDQQ</sequence>
<dbReference type="PANTHER" id="PTHR43641:SF2">
    <property type="entry name" value="DEHYDRATASE YBIW-RELATED"/>
    <property type="match status" value="1"/>
</dbReference>
<dbReference type="GO" id="GO:0016829">
    <property type="term" value="F:lyase activity"/>
    <property type="evidence" value="ECO:0007669"/>
    <property type="project" value="UniProtKB-KW"/>
</dbReference>
<dbReference type="InterPro" id="IPR051215">
    <property type="entry name" value="GRE"/>
</dbReference>
<dbReference type="Pfam" id="PF01228">
    <property type="entry name" value="Gly_radical"/>
    <property type="match status" value="1"/>
</dbReference>
<dbReference type="PROSITE" id="PS51149">
    <property type="entry name" value="GLY_RADICAL_2"/>
    <property type="match status" value="1"/>
</dbReference>
<dbReference type="PROSITE" id="PS51554">
    <property type="entry name" value="PFL"/>
    <property type="match status" value="1"/>
</dbReference>
<protein>
    <submittedName>
        <fullName evidence="6">Uncharacterized protein</fullName>
    </submittedName>
</protein>
<dbReference type="Proteomes" id="UP000824258">
    <property type="component" value="Unassembled WGS sequence"/>
</dbReference>
<dbReference type="EMBL" id="DVGD01000147">
    <property type="protein sequence ID" value="HIR09710.1"/>
    <property type="molecule type" value="Genomic_DNA"/>
</dbReference>
<evidence type="ECO:0000256" key="3">
    <source>
        <dbReference type="PROSITE-ProRule" id="PRU00493"/>
    </source>
</evidence>
<evidence type="ECO:0000259" key="5">
    <source>
        <dbReference type="PROSITE" id="PS51554"/>
    </source>
</evidence>
<reference evidence="6" key="2">
    <citation type="journal article" date="2021" name="PeerJ">
        <title>Extensive microbial diversity within the chicken gut microbiome revealed by metagenomics and culture.</title>
        <authorList>
            <person name="Gilroy R."/>
            <person name="Ravi A."/>
            <person name="Getino M."/>
            <person name="Pursley I."/>
            <person name="Horton D.L."/>
            <person name="Alikhan N.F."/>
            <person name="Baker D."/>
            <person name="Gharbi K."/>
            <person name="Hall N."/>
            <person name="Watson M."/>
            <person name="Adriaenssens E.M."/>
            <person name="Foster-Nyarko E."/>
            <person name="Jarju S."/>
            <person name="Secka A."/>
            <person name="Antonio M."/>
            <person name="Oren A."/>
            <person name="Chaudhuri R.R."/>
            <person name="La Ragione R."/>
            <person name="Hildebrand F."/>
            <person name="Pallen M.J."/>
        </authorList>
    </citation>
    <scope>NUCLEOTIDE SEQUENCE</scope>
    <source>
        <strain evidence="6">ChiHjej9B8-7071</strain>
    </source>
</reference>
<proteinExistence type="predicted"/>
<evidence type="ECO:0000259" key="4">
    <source>
        <dbReference type="PROSITE" id="PS51149"/>
    </source>
</evidence>
<dbReference type="Pfam" id="PF02901">
    <property type="entry name" value="PFL-like"/>
    <property type="match status" value="1"/>
</dbReference>
<evidence type="ECO:0000256" key="1">
    <source>
        <dbReference type="ARBA" id="ARBA00022818"/>
    </source>
</evidence>
<keyword evidence="1 3" id="KW-0556">Organic radical</keyword>
<reference evidence="6" key="1">
    <citation type="submission" date="2020-10" db="EMBL/GenBank/DDBJ databases">
        <authorList>
            <person name="Gilroy R."/>
        </authorList>
    </citation>
    <scope>NUCLEOTIDE SEQUENCE</scope>
    <source>
        <strain evidence="6">ChiHjej9B8-7071</strain>
    </source>
</reference>
<gene>
    <name evidence="6" type="ORF">IAA70_04830</name>
</gene>
<comment type="caution">
    <text evidence="6">The sequence shown here is derived from an EMBL/GenBank/DDBJ whole genome shotgun (WGS) entry which is preliminary data.</text>
</comment>
<dbReference type="SUPFAM" id="SSF51998">
    <property type="entry name" value="PFL-like glycyl radical enzymes"/>
    <property type="match status" value="1"/>
</dbReference>
<evidence type="ECO:0000256" key="2">
    <source>
        <dbReference type="ARBA" id="ARBA00023239"/>
    </source>
</evidence>
<keyword evidence="2" id="KW-0456">Lyase</keyword>
<evidence type="ECO:0000313" key="6">
    <source>
        <dbReference type="EMBL" id="HIR09710.1"/>
    </source>
</evidence>
<name>A0A9D1A9Q8_9FIRM</name>
<organism evidence="6 7">
    <name type="scientific">Candidatus Avoscillospira stercoripullorum</name>
    <dbReference type="NCBI Taxonomy" id="2840709"/>
    <lineage>
        <taxon>Bacteria</taxon>
        <taxon>Bacillati</taxon>
        <taxon>Bacillota</taxon>
        <taxon>Clostridia</taxon>
        <taxon>Eubacteriales</taxon>
        <taxon>Oscillospiraceae</taxon>
        <taxon>Oscillospiraceae incertae sedis</taxon>
        <taxon>Candidatus Avoscillospira</taxon>
    </lineage>
</organism>
<dbReference type="InterPro" id="IPR004184">
    <property type="entry name" value="PFL_dom"/>
</dbReference>
<dbReference type="GO" id="GO:0005829">
    <property type="term" value="C:cytosol"/>
    <property type="evidence" value="ECO:0007669"/>
    <property type="project" value="TreeGrafter"/>
</dbReference>
<dbReference type="PANTHER" id="PTHR43641">
    <property type="entry name" value="FORMATE ACETYLTRANSFERASE 3-RELATED"/>
    <property type="match status" value="1"/>
</dbReference>
<dbReference type="AlphaFoldDB" id="A0A9D1A9Q8"/>
<feature type="modified residue" description="Glycine radical" evidence="3">
    <location>
        <position position="776"/>
    </location>
</feature>